<organism evidence="2 3">
    <name type="scientific">Eisenbergiella porci</name>
    <dbReference type="NCBI Taxonomy" id="2652274"/>
    <lineage>
        <taxon>Bacteria</taxon>
        <taxon>Bacillati</taxon>
        <taxon>Bacillota</taxon>
        <taxon>Clostridia</taxon>
        <taxon>Lachnospirales</taxon>
        <taxon>Lachnospiraceae</taxon>
        <taxon>Eisenbergiella</taxon>
    </lineage>
</organism>
<dbReference type="RefSeq" id="WP_154464513.1">
    <property type="nucleotide sequence ID" value="NZ_VUMI01000014.1"/>
</dbReference>
<dbReference type="Proteomes" id="UP000436047">
    <property type="component" value="Unassembled WGS sequence"/>
</dbReference>
<evidence type="ECO:0000259" key="1">
    <source>
        <dbReference type="Pfam" id="PF23343"/>
    </source>
</evidence>
<name>A0A6N7WG38_9FIRM</name>
<sequence length="250" mass="29765">MPYVERVTKAGKTIEVDRYYTSRYHKAGIKRGDKVRPTNEAQKKANTRKAERTLRLLLAENYQDGDLHIDFGYIRKKGEPYRTREEMRKDADVFLRELRKVYKQQGQELKYVHVMEVGEKGSRHHHLVVNYIDTRLIQAAWKKAYPQNSKIHFHPLDTNGDYSRLAAYLIKYTDKTVGTDEALQGKRWNCSKNLRRPEPEYRIIKDRNQYYTEPKPLKGYYIDQDSVRVGVHSEEFYGYGFLSYRMVRLE</sequence>
<dbReference type="EMBL" id="VUMI01000014">
    <property type="protein sequence ID" value="MSS88644.1"/>
    <property type="molecule type" value="Genomic_DNA"/>
</dbReference>
<dbReference type="InterPro" id="IPR056906">
    <property type="entry name" value="ORF2/G2P_dom"/>
</dbReference>
<dbReference type="Pfam" id="PF23343">
    <property type="entry name" value="REP_ORF2-G2P"/>
    <property type="match status" value="1"/>
</dbReference>
<evidence type="ECO:0000313" key="3">
    <source>
        <dbReference type="Proteomes" id="UP000436047"/>
    </source>
</evidence>
<gene>
    <name evidence="2" type="ORF">FYJ45_10150</name>
</gene>
<reference evidence="2 3" key="1">
    <citation type="submission" date="2019-08" db="EMBL/GenBank/DDBJ databases">
        <title>In-depth cultivation of the pig gut microbiome towards novel bacterial diversity and tailored functional studies.</title>
        <authorList>
            <person name="Wylensek D."/>
            <person name="Hitch T.C.A."/>
            <person name="Clavel T."/>
        </authorList>
    </citation>
    <scope>NUCLEOTIDE SEQUENCE [LARGE SCALE GENOMIC DNA]</scope>
    <source>
        <strain evidence="2 3">WCA-389-WT-23B</strain>
    </source>
</reference>
<dbReference type="AlphaFoldDB" id="A0A6N7WG38"/>
<evidence type="ECO:0000313" key="2">
    <source>
        <dbReference type="EMBL" id="MSS88644.1"/>
    </source>
</evidence>
<comment type="caution">
    <text evidence="2">The sequence shown here is derived from an EMBL/GenBank/DDBJ whole genome shotgun (WGS) entry which is preliminary data.</text>
</comment>
<feature type="domain" description="Replication-associated protein ORF2/G2P" evidence="1">
    <location>
        <begin position="85"/>
        <end position="176"/>
    </location>
</feature>
<protein>
    <recommendedName>
        <fullName evidence="1">Replication-associated protein ORF2/G2P domain-containing protein</fullName>
    </recommendedName>
</protein>
<keyword evidence="3" id="KW-1185">Reference proteome</keyword>
<proteinExistence type="predicted"/>
<accession>A0A6N7WG38</accession>
<dbReference type="GeneID" id="86053417"/>